<dbReference type="EMBL" id="GBXM01093565">
    <property type="protein sequence ID" value="JAH15012.1"/>
    <property type="molecule type" value="Transcribed_RNA"/>
</dbReference>
<sequence length="40" mass="4537">MLSISDCELLFKGQHPCRVLLNCFWWALGNPFGIICLNIA</sequence>
<evidence type="ECO:0000313" key="1">
    <source>
        <dbReference type="EMBL" id="JAH15012.1"/>
    </source>
</evidence>
<reference evidence="1" key="1">
    <citation type="submission" date="2014-11" db="EMBL/GenBank/DDBJ databases">
        <authorList>
            <person name="Amaro Gonzalez C."/>
        </authorList>
    </citation>
    <scope>NUCLEOTIDE SEQUENCE</scope>
</reference>
<accession>A0A0E9QER7</accession>
<organism evidence="1">
    <name type="scientific">Anguilla anguilla</name>
    <name type="common">European freshwater eel</name>
    <name type="synonym">Muraena anguilla</name>
    <dbReference type="NCBI Taxonomy" id="7936"/>
    <lineage>
        <taxon>Eukaryota</taxon>
        <taxon>Metazoa</taxon>
        <taxon>Chordata</taxon>
        <taxon>Craniata</taxon>
        <taxon>Vertebrata</taxon>
        <taxon>Euteleostomi</taxon>
        <taxon>Actinopterygii</taxon>
        <taxon>Neopterygii</taxon>
        <taxon>Teleostei</taxon>
        <taxon>Anguilliformes</taxon>
        <taxon>Anguillidae</taxon>
        <taxon>Anguilla</taxon>
    </lineage>
</organism>
<name>A0A0E9QER7_ANGAN</name>
<dbReference type="AlphaFoldDB" id="A0A0E9QER7"/>
<protein>
    <submittedName>
        <fullName evidence="1">Uncharacterized protein</fullName>
    </submittedName>
</protein>
<reference evidence="1" key="2">
    <citation type="journal article" date="2015" name="Fish Shellfish Immunol.">
        <title>Early steps in the European eel (Anguilla anguilla)-Vibrio vulnificus interaction in the gills: Role of the RtxA13 toxin.</title>
        <authorList>
            <person name="Callol A."/>
            <person name="Pajuelo D."/>
            <person name="Ebbesson L."/>
            <person name="Teles M."/>
            <person name="MacKenzie S."/>
            <person name="Amaro C."/>
        </authorList>
    </citation>
    <scope>NUCLEOTIDE SEQUENCE</scope>
</reference>
<proteinExistence type="predicted"/>